<evidence type="ECO:0000313" key="2">
    <source>
        <dbReference type="EMBL" id="GAA1970899.1"/>
    </source>
</evidence>
<evidence type="ECO:0000259" key="1">
    <source>
        <dbReference type="Pfam" id="PF02720"/>
    </source>
</evidence>
<proteinExistence type="predicted"/>
<dbReference type="InterPro" id="IPR003870">
    <property type="entry name" value="DUF222"/>
</dbReference>
<evidence type="ECO:0000313" key="3">
    <source>
        <dbReference type="Proteomes" id="UP001501116"/>
    </source>
</evidence>
<feature type="domain" description="DUF222" evidence="1">
    <location>
        <begin position="6"/>
        <end position="114"/>
    </location>
</feature>
<comment type="caution">
    <text evidence="2">The sequence shown here is derived from an EMBL/GenBank/DDBJ whole genome shotgun (WGS) entry which is preliminary data.</text>
</comment>
<dbReference type="Pfam" id="PF02720">
    <property type="entry name" value="DUF222"/>
    <property type="match status" value="1"/>
</dbReference>
<dbReference type="EMBL" id="BAAANN010000021">
    <property type="protein sequence ID" value="GAA1970899.1"/>
    <property type="molecule type" value="Genomic_DNA"/>
</dbReference>
<protein>
    <recommendedName>
        <fullName evidence="1">DUF222 domain-containing protein</fullName>
    </recommendedName>
</protein>
<reference evidence="3" key="1">
    <citation type="journal article" date="2019" name="Int. J. Syst. Evol. Microbiol.">
        <title>The Global Catalogue of Microorganisms (GCM) 10K type strain sequencing project: providing services to taxonomists for standard genome sequencing and annotation.</title>
        <authorList>
            <consortium name="The Broad Institute Genomics Platform"/>
            <consortium name="The Broad Institute Genome Sequencing Center for Infectious Disease"/>
            <person name="Wu L."/>
            <person name="Ma J."/>
        </authorList>
    </citation>
    <scope>NUCLEOTIDE SEQUENCE [LARGE SCALE GENOMIC DNA]</scope>
    <source>
        <strain evidence="3">JCM 14545</strain>
    </source>
</reference>
<sequence>MGEVDSQLAGRFGAGNPSALRRMVNSLVMRADPGGYEQRRRAKVAARVLEIRHGDHGSSTLFAELPPDRAQAIYTLCDQDARRLEQQGDQRTTDQLRVDSFAARCLGGEACGTPRAQIFVYIDLPALLWRCRTIPPNFRQELHLDPGCHRTCPRGANRRGA</sequence>
<accession>A0ABP5CY21</accession>
<dbReference type="Proteomes" id="UP001501116">
    <property type="component" value="Unassembled WGS sequence"/>
</dbReference>
<organism evidence="2 3">
    <name type="scientific">Amycolatopsis minnesotensis</name>
    <dbReference type="NCBI Taxonomy" id="337894"/>
    <lineage>
        <taxon>Bacteria</taxon>
        <taxon>Bacillati</taxon>
        <taxon>Actinomycetota</taxon>
        <taxon>Actinomycetes</taxon>
        <taxon>Pseudonocardiales</taxon>
        <taxon>Pseudonocardiaceae</taxon>
        <taxon>Amycolatopsis</taxon>
    </lineage>
</organism>
<keyword evidence="3" id="KW-1185">Reference proteome</keyword>
<name>A0ABP5CY21_9PSEU</name>
<gene>
    <name evidence="2" type="ORF">GCM10009754_51140</name>
</gene>